<dbReference type="GO" id="GO:0009338">
    <property type="term" value="C:exodeoxyribonuclease V complex"/>
    <property type="evidence" value="ECO:0007669"/>
    <property type="project" value="TreeGrafter"/>
</dbReference>
<keyword evidence="2 15" id="KW-0479">Metal-binding</keyword>
<dbReference type="InterPro" id="IPR014017">
    <property type="entry name" value="DNA_helicase_UvrD-like_C"/>
</dbReference>
<feature type="domain" description="UvrD-like helicase C-terminal" evidence="18">
    <location>
        <begin position="475"/>
        <end position="747"/>
    </location>
</feature>
<evidence type="ECO:0000256" key="13">
    <source>
        <dbReference type="ARBA" id="ARBA00034617"/>
    </source>
</evidence>
<keyword evidence="3 15" id="KW-0547">Nucleotide-binding</keyword>
<feature type="binding site" evidence="15">
    <location>
        <position position="965"/>
    </location>
    <ligand>
        <name>Mg(2+)</name>
        <dbReference type="ChEBI" id="CHEBI:18420"/>
    </ligand>
</feature>
<dbReference type="InterPro" id="IPR011335">
    <property type="entry name" value="Restrct_endonuc-II-like"/>
</dbReference>
<evidence type="ECO:0000259" key="17">
    <source>
        <dbReference type="PROSITE" id="PS51198"/>
    </source>
</evidence>
<comment type="function">
    <text evidence="15">A helicase/nuclease that prepares dsDNA breaks (DSB) for recombinational DNA repair. Binds to DSBs and unwinds DNA via a highly rapid and processive ATP-dependent bidirectional helicase activity. Unwinds dsDNA until it encounters a Chi (crossover hotspot instigator) sequence from the 3' direction. Cuts ssDNA a few nucleotides 3' to the Chi site. The properties and activities of the enzyme are changed at Chi. The Chi-altered holoenzyme produces a long 3'-ssDNA overhang and facilitates RecA-binding to the ssDNA for homologous DNA recombination and repair. Holoenzyme degrades any linearized DNA that is unable to undergo homologous recombination. In the holoenzyme this subunit contributes ATPase, 3'-5' helicase, exonuclease activity and loads RecA onto ssDNA.</text>
</comment>
<evidence type="ECO:0000256" key="5">
    <source>
        <dbReference type="ARBA" id="ARBA00022801"/>
    </source>
</evidence>
<evidence type="ECO:0000256" key="10">
    <source>
        <dbReference type="ARBA" id="ARBA00023125"/>
    </source>
</evidence>
<evidence type="ECO:0000256" key="4">
    <source>
        <dbReference type="ARBA" id="ARBA00022763"/>
    </source>
</evidence>
<keyword evidence="20" id="KW-1185">Reference proteome</keyword>
<feature type="domain" description="UvrD-like helicase ATP-binding" evidence="17">
    <location>
        <begin position="3"/>
        <end position="450"/>
    </location>
</feature>
<feature type="region of interest" description="DNA-binding and helicase activity, interacts with RecC" evidence="15">
    <location>
        <begin position="1"/>
        <end position="853"/>
    </location>
</feature>
<dbReference type="Gene3D" id="3.90.320.10">
    <property type="match status" value="1"/>
</dbReference>
<evidence type="ECO:0000313" key="20">
    <source>
        <dbReference type="Proteomes" id="UP000501168"/>
    </source>
</evidence>
<dbReference type="GO" id="GO:0000724">
    <property type="term" value="P:double-strand break repair via homologous recombination"/>
    <property type="evidence" value="ECO:0007669"/>
    <property type="project" value="UniProtKB-UniRule"/>
</dbReference>
<dbReference type="Pfam" id="PF12705">
    <property type="entry name" value="PDDEXK_1"/>
    <property type="match status" value="1"/>
</dbReference>
<dbReference type="Pfam" id="PF00580">
    <property type="entry name" value="UvrD-helicase"/>
    <property type="match status" value="1"/>
</dbReference>
<comment type="domain">
    <text evidence="15">The N-terminal DNA-binding domain is a ssDNA-dependent ATPase and has ATP-dependent 3'-5' helicase function. This domain interacts with RecC.</text>
</comment>
<evidence type="ECO:0000256" key="9">
    <source>
        <dbReference type="ARBA" id="ARBA00022842"/>
    </source>
</evidence>
<keyword evidence="1 15" id="KW-0540">Nuclease</keyword>
<comment type="catalytic activity">
    <reaction evidence="15">
        <text>Exonucleolytic cleavage (in the presence of ATP) in either 5'- to 3'- or 3'- to 5'-direction to yield 5'-phosphooligonucleotides.</text>
        <dbReference type="EC" id="3.1.11.5"/>
    </reaction>
</comment>
<dbReference type="AlphaFoldDB" id="A0A6G9IDT4"/>
<dbReference type="NCBIfam" id="TIGR00609">
    <property type="entry name" value="recB"/>
    <property type="match status" value="1"/>
</dbReference>
<keyword evidence="12 15" id="KW-0413">Isomerase</keyword>
<comment type="domain">
    <text evidence="15">The C-terminal domain has nuclease activity and interacts with RecD. It interacts with RecA, facilitating its loading onto ssDNA.</text>
</comment>
<dbReference type="InterPro" id="IPR027417">
    <property type="entry name" value="P-loop_NTPase"/>
</dbReference>
<evidence type="ECO:0000256" key="12">
    <source>
        <dbReference type="ARBA" id="ARBA00023235"/>
    </source>
</evidence>
<feature type="binding site" evidence="15">
    <location>
        <position position="1089"/>
    </location>
    <ligand>
        <name>Mg(2+)</name>
        <dbReference type="ChEBI" id="CHEBI:18420"/>
    </ligand>
</feature>
<dbReference type="InParanoid" id="A0A6G9IDT4"/>
<comment type="subunit">
    <text evidence="15">Heterotrimer of RecB, RecC and RecD. All subunits contribute to DNA-binding. Interacts with RecA.</text>
</comment>
<sequence>MSDNQPKVLSPLVVPLLGRTLIEASAGTGKTYTLSILYLRLLLGIGEHNYSRPLTVDEILVVTFTKAATEELRYRIRENIHQLRIACIRGSHRDPVYQKLLSLIKDKQYAIQTLLFAEQQMDEAAIYTIHSFCQRILTTHAFESGILFEQKLVKDENPLKQQVAEDFWRRYFYPLSEELAGVVQQIWRNPEMLLKEITPFLHNKVTADSLLTPGEFSVKISDFHTQAIKSITGIKQQWLQHQSGLAELMDKSDVSKQSYGRFVTGWVEIITDWANMPTIDYLLPEPLIRFSQSRLQEKTKKGVAPEHPLFVAIEQLYSRSFALKNVIFPDILQIISQMLMDEKLQRAEMGYDDLLGQLHHALHYVSGSQLKQMIARRYPVAMIDEFQDTAPIQYQIFDQIYQDKTQTGLLLIGDPKQAIYGFRGADIFTYIQAKSHVDHHFTMEINWRSSQSVVSGINQLFSQHEQPFIFNEIPFIQVRSADKNQQKQFEINEQKIPAVQLCVLPETITSQSDYQQAMAEYTAQEILQWLTAGQQQQAWLIDGENQRRVVTSADIAVLVKTGSEADLIQKALAKYQIRSVYLSNRKSVFESSEAKEILWILQAVLMPENERYLRTALATQLLGSSMTELDSYTSDQSEWEEIVEEFQQYQYYWHHFGILVMLRRLMAKRHIAENLLAQVAGERILTNLMHLGELLQEATVNLDSEHALLRWLSQQIDEPDPNLENQQQRLESDENLVKIITIHKSKGLEYPLVWLPFASHYRESSSKTYHDRATYQSHWQLVPDEETKKLIEEERLAEDLRLLYVALTRSIYHCSVGLAGLKTRKGELTSLHSSALGYLLQQGEACSYADLKSRLTQLADIHTVDIVLQDSELVQLTPEFVTTELSANVFQRHLTSNWQVTSYSGLQSAHSHNQPIFSELLPKFDEDSLEVTTNSDLNDKDTELVSDELTIHRFPKGALVGTALHTIMERIDFTSENLDQPVQQMLDNLHESDEWLPVLTSWLQQVLKSPLNGDGLALNQITGSQKLIELQFYLPIAQTMTAKALDDVCKQYDILSARCTALSFDDVKGMLKGFIDLVFEWQGRFYILDYKSNWLGQSVSDYSPQAVEQAMCEHRYDLQYQLYTLALHRYLKHRLPDYDYQIHFGGVYYLFLRGMDQNYPGHGIFSTRPSMEFVVALDQLFGS</sequence>
<keyword evidence="7 15" id="KW-0269">Exonuclease</keyword>
<evidence type="ECO:0000256" key="15">
    <source>
        <dbReference type="HAMAP-Rule" id="MF_01485"/>
    </source>
</evidence>
<evidence type="ECO:0000256" key="3">
    <source>
        <dbReference type="ARBA" id="ARBA00022741"/>
    </source>
</evidence>
<dbReference type="InterPro" id="IPR038726">
    <property type="entry name" value="PDDEXK_AddAB-type"/>
</dbReference>
<keyword evidence="8 15" id="KW-0067">ATP-binding</keyword>
<dbReference type="GO" id="GO:0005829">
    <property type="term" value="C:cytosol"/>
    <property type="evidence" value="ECO:0007669"/>
    <property type="project" value="TreeGrafter"/>
</dbReference>
<evidence type="ECO:0000256" key="7">
    <source>
        <dbReference type="ARBA" id="ARBA00022839"/>
    </source>
</evidence>
<proteinExistence type="inferred from homology"/>
<keyword evidence="11 15" id="KW-0234">DNA repair</keyword>
<feature type="binding site" evidence="16">
    <location>
        <begin position="24"/>
        <end position="31"/>
    </location>
    <ligand>
        <name>ATP</name>
        <dbReference type="ChEBI" id="CHEBI:30616"/>
    </ligand>
</feature>
<evidence type="ECO:0000256" key="11">
    <source>
        <dbReference type="ARBA" id="ARBA00023204"/>
    </source>
</evidence>
<comment type="catalytic activity">
    <reaction evidence="13 15">
        <text>Couples ATP hydrolysis with the unwinding of duplex DNA by translocating in the 3'-5' direction.</text>
        <dbReference type="EC" id="5.6.2.4"/>
    </reaction>
</comment>
<dbReference type="GO" id="GO:0043138">
    <property type="term" value="F:3'-5' DNA helicase activity"/>
    <property type="evidence" value="ECO:0007669"/>
    <property type="project" value="UniProtKB-UniRule"/>
</dbReference>
<dbReference type="InterPro" id="IPR000212">
    <property type="entry name" value="DNA_helicase_UvrD/REP"/>
</dbReference>
<dbReference type="SUPFAM" id="SSF52980">
    <property type="entry name" value="Restriction endonuclease-like"/>
    <property type="match status" value="1"/>
</dbReference>
<dbReference type="HAMAP" id="MF_01485">
    <property type="entry name" value="RecB"/>
    <property type="match status" value="1"/>
</dbReference>
<dbReference type="GO" id="GO:0008854">
    <property type="term" value="F:exodeoxyribonuclease V activity"/>
    <property type="evidence" value="ECO:0007669"/>
    <property type="project" value="UniProtKB-EC"/>
</dbReference>
<keyword evidence="10 15" id="KW-0238">DNA-binding</keyword>
<evidence type="ECO:0000256" key="6">
    <source>
        <dbReference type="ARBA" id="ARBA00022806"/>
    </source>
</evidence>
<dbReference type="InterPro" id="IPR004586">
    <property type="entry name" value="RecB"/>
</dbReference>
<evidence type="ECO:0000256" key="14">
    <source>
        <dbReference type="ARBA" id="ARBA00048988"/>
    </source>
</evidence>
<dbReference type="PANTHER" id="PTHR11070">
    <property type="entry name" value="UVRD / RECB / PCRA DNA HELICASE FAMILY MEMBER"/>
    <property type="match status" value="1"/>
</dbReference>
<evidence type="ECO:0000259" key="18">
    <source>
        <dbReference type="PROSITE" id="PS51217"/>
    </source>
</evidence>
<evidence type="ECO:0000313" key="19">
    <source>
        <dbReference type="EMBL" id="QIQ22393.1"/>
    </source>
</evidence>
<dbReference type="EC" id="5.6.2.4" evidence="15"/>
<dbReference type="EC" id="3.1.11.5" evidence="15"/>
<dbReference type="Gene3D" id="1.10.3170.10">
    <property type="entry name" value="Recbcd, chain B, domain 2"/>
    <property type="match status" value="1"/>
</dbReference>
<keyword evidence="6 15" id="KW-0347">Helicase</keyword>
<dbReference type="FunCoup" id="A0A6G9IDT4">
    <property type="interactions" value="110"/>
</dbReference>
<dbReference type="SUPFAM" id="SSF52540">
    <property type="entry name" value="P-loop containing nucleoside triphosphate hydrolases"/>
    <property type="match status" value="1"/>
</dbReference>
<keyword evidence="4 15" id="KW-0227">DNA damage</keyword>
<comment type="miscellaneous">
    <text evidence="15">In the RecBCD complex, RecB has a slow 3'-5' helicase, an exonuclease activity and loads RecA onto ssDNA, RecD has a fast 5'-3' helicase activity, while RecC stimulates the ATPase and processivity of the RecB helicase and contributes to recognition of the Chi site.</text>
</comment>
<comment type="similarity">
    <text evidence="15">Belongs to the helicase family. UvrD subfamily.</text>
</comment>
<gene>
    <name evidence="15 19" type="primary">recB</name>
    <name evidence="19" type="ORF">IPMB12_04275</name>
</gene>
<reference evidence="19 20" key="1">
    <citation type="submission" date="2020-03" db="EMBL/GenBank/DDBJ databases">
        <title>Complete genome sequence of Orbus sp. IPMB12 (BCRC 80908).</title>
        <authorList>
            <person name="Lo W.-S."/>
            <person name="Chang T.-H."/>
            <person name="Kuo C.-H."/>
        </authorList>
    </citation>
    <scope>NUCLEOTIDE SEQUENCE [LARGE SCALE GENOMIC DNA]</scope>
    <source>
        <strain evidence="19 20">IPMB12</strain>
    </source>
</reference>
<evidence type="ECO:0000256" key="2">
    <source>
        <dbReference type="ARBA" id="ARBA00022723"/>
    </source>
</evidence>
<organism evidence="19 20">
    <name type="scientific">Zophobihabitans entericus</name>
    <dbReference type="NCBI Taxonomy" id="1635327"/>
    <lineage>
        <taxon>Bacteria</taxon>
        <taxon>Pseudomonadati</taxon>
        <taxon>Pseudomonadota</taxon>
        <taxon>Gammaproteobacteria</taxon>
        <taxon>Orbales</taxon>
        <taxon>Orbaceae</taxon>
        <taxon>Zophobihabitans</taxon>
    </lineage>
</organism>
<dbReference type="Pfam" id="PF13361">
    <property type="entry name" value="UvrD_C"/>
    <property type="match status" value="2"/>
</dbReference>
<keyword evidence="9 15" id="KW-0460">Magnesium</keyword>
<dbReference type="GO" id="GO:0000287">
    <property type="term" value="F:magnesium ion binding"/>
    <property type="evidence" value="ECO:0007669"/>
    <property type="project" value="UniProtKB-UniRule"/>
</dbReference>
<dbReference type="GO" id="GO:0003677">
    <property type="term" value="F:DNA binding"/>
    <property type="evidence" value="ECO:0007669"/>
    <property type="project" value="UniProtKB-UniRule"/>
</dbReference>
<feature type="active site" description="For nuclease activity" evidence="15">
    <location>
        <position position="1089"/>
    </location>
</feature>
<feature type="binding site" evidence="15">
    <location>
        <position position="1076"/>
    </location>
    <ligand>
        <name>Mg(2+)</name>
        <dbReference type="ChEBI" id="CHEBI:18420"/>
    </ligand>
</feature>
<comment type="cofactor">
    <cofactor evidence="15">
        <name>Mg(2+)</name>
        <dbReference type="ChEBI" id="CHEBI:18420"/>
    </cofactor>
    <text evidence="15">Binds 1 Mg(2+) ion per subunit.</text>
</comment>
<dbReference type="PROSITE" id="PS51198">
    <property type="entry name" value="UVRD_HELICASE_ATP_BIND"/>
    <property type="match status" value="1"/>
</dbReference>
<protein>
    <recommendedName>
        <fullName evidence="15">RecBCD enzyme subunit RecB</fullName>
        <ecNumber evidence="15">3.1.11.5</ecNumber>
        <ecNumber evidence="15">5.6.2.4</ecNumber>
    </recommendedName>
    <alternativeName>
        <fullName evidence="15">DNA 3'-5' helicase subunit RecB</fullName>
    </alternativeName>
    <alternativeName>
        <fullName evidence="15">Exonuclease V subunit RecB</fullName>
        <shortName evidence="15">ExoV subunit RecB</shortName>
    </alternativeName>
    <alternativeName>
        <fullName evidence="15">Helicase/nuclease RecBCD subunit RecB</fullName>
    </alternativeName>
</protein>
<feature type="region of interest" description="Nuclease activity, interacts with RecD and RecA" evidence="15">
    <location>
        <begin position="897"/>
        <end position="1183"/>
    </location>
</feature>
<dbReference type="PROSITE" id="PS51217">
    <property type="entry name" value="UVRD_HELICASE_CTER"/>
    <property type="match status" value="1"/>
</dbReference>
<dbReference type="CDD" id="cd22352">
    <property type="entry name" value="RecB_C-like"/>
    <property type="match status" value="1"/>
</dbReference>
<dbReference type="Gene3D" id="3.40.50.300">
    <property type="entry name" value="P-loop containing nucleotide triphosphate hydrolases"/>
    <property type="match status" value="2"/>
</dbReference>
<accession>A0A6G9IDT4</accession>
<evidence type="ECO:0000256" key="8">
    <source>
        <dbReference type="ARBA" id="ARBA00022840"/>
    </source>
</evidence>
<dbReference type="Gene3D" id="1.10.486.10">
    <property type="entry name" value="PCRA, domain 4"/>
    <property type="match status" value="1"/>
</dbReference>
<dbReference type="InterPro" id="IPR011604">
    <property type="entry name" value="PDDEXK-like_dom_sf"/>
</dbReference>
<dbReference type="EMBL" id="CP050253">
    <property type="protein sequence ID" value="QIQ22393.1"/>
    <property type="molecule type" value="Genomic_DNA"/>
</dbReference>
<keyword evidence="5 15" id="KW-0378">Hydrolase</keyword>
<dbReference type="InterPro" id="IPR014016">
    <property type="entry name" value="UvrD-like_ATP-bd"/>
</dbReference>
<comment type="catalytic activity">
    <reaction evidence="14 15">
        <text>ATP + H2O = ADP + phosphate + H(+)</text>
        <dbReference type="Rhea" id="RHEA:13065"/>
        <dbReference type="ChEBI" id="CHEBI:15377"/>
        <dbReference type="ChEBI" id="CHEBI:15378"/>
        <dbReference type="ChEBI" id="CHEBI:30616"/>
        <dbReference type="ChEBI" id="CHEBI:43474"/>
        <dbReference type="ChEBI" id="CHEBI:456216"/>
        <dbReference type="EC" id="5.6.2.4"/>
    </reaction>
</comment>
<dbReference type="KEGG" id="orb:IPMB12_04275"/>
<dbReference type="GO" id="GO:0005524">
    <property type="term" value="F:ATP binding"/>
    <property type="evidence" value="ECO:0007669"/>
    <property type="project" value="UniProtKB-UniRule"/>
</dbReference>
<name>A0A6G9IDT4_9GAMM</name>
<dbReference type="Proteomes" id="UP000501168">
    <property type="component" value="Chromosome"/>
</dbReference>
<evidence type="ECO:0000256" key="16">
    <source>
        <dbReference type="PROSITE-ProRule" id="PRU00560"/>
    </source>
</evidence>
<dbReference type="PANTHER" id="PTHR11070:SF23">
    <property type="entry name" value="RECBCD ENZYME SUBUNIT RECB"/>
    <property type="match status" value="1"/>
</dbReference>
<evidence type="ECO:0000256" key="1">
    <source>
        <dbReference type="ARBA" id="ARBA00022722"/>
    </source>
</evidence>